<evidence type="ECO:0000256" key="2">
    <source>
        <dbReference type="PROSITE-ProRule" id="PRU00335"/>
    </source>
</evidence>
<dbReference type="PANTHER" id="PTHR43479">
    <property type="entry name" value="ACREF/ENVCD OPERON REPRESSOR-RELATED"/>
    <property type="match status" value="1"/>
</dbReference>
<dbReference type="SUPFAM" id="SSF46689">
    <property type="entry name" value="Homeodomain-like"/>
    <property type="match status" value="1"/>
</dbReference>
<evidence type="ECO:0000313" key="4">
    <source>
        <dbReference type="EMBL" id="MPY65303.1"/>
    </source>
</evidence>
<sequence>MPEATPTPPADLRVRRTRRLLTQALIDLSAERPLETITVRDLTERAEVGYATFFRHYASLEELLRGAVDDLRTELFGLLPPLVGDAPEQAGALVFRHVQAQPDLYRLLLSAHPSHGLLDRILEIGVEGLLDTFEARPDARVPVEVAAHHFIRSFLNLIDWWLRHGQPHSPERMGEIYRELILRPTEAAALRPRLSPSTRRSPRDTA</sequence>
<comment type="caution">
    <text evidence="4">The sequence shown here is derived from an EMBL/GenBank/DDBJ whole genome shotgun (WGS) entry which is preliminary data.</text>
</comment>
<dbReference type="Pfam" id="PF00440">
    <property type="entry name" value="TetR_N"/>
    <property type="match status" value="1"/>
</dbReference>
<dbReference type="Pfam" id="PF14278">
    <property type="entry name" value="TetR_C_8"/>
    <property type="match status" value="1"/>
</dbReference>
<dbReference type="InterPro" id="IPR009057">
    <property type="entry name" value="Homeodomain-like_sf"/>
</dbReference>
<dbReference type="InterPro" id="IPR039532">
    <property type="entry name" value="TetR_C_Firmicutes"/>
</dbReference>
<feature type="DNA-binding region" description="H-T-H motif" evidence="2">
    <location>
        <begin position="38"/>
        <end position="57"/>
    </location>
</feature>
<dbReference type="InterPro" id="IPR050624">
    <property type="entry name" value="HTH-type_Tx_Regulator"/>
</dbReference>
<dbReference type="PROSITE" id="PS50977">
    <property type="entry name" value="HTH_TETR_2"/>
    <property type="match status" value="1"/>
</dbReference>
<dbReference type="InterPro" id="IPR001647">
    <property type="entry name" value="HTH_TetR"/>
</dbReference>
<name>A0A7X1NT71_9DEIO</name>
<dbReference type="AlphaFoldDB" id="A0A7X1NT71"/>
<organism evidence="4 5">
    <name type="scientific">Deinococcus terrestris</name>
    <dbReference type="NCBI Taxonomy" id="2651870"/>
    <lineage>
        <taxon>Bacteria</taxon>
        <taxon>Thermotogati</taxon>
        <taxon>Deinococcota</taxon>
        <taxon>Deinococci</taxon>
        <taxon>Deinococcales</taxon>
        <taxon>Deinococcaceae</taxon>
        <taxon>Deinococcus</taxon>
    </lineage>
</organism>
<dbReference type="EMBL" id="WBSL01000001">
    <property type="protein sequence ID" value="MPY65303.1"/>
    <property type="molecule type" value="Genomic_DNA"/>
</dbReference>
<feature type="domain" description="HTH tetR-type" evidence="3">
    <location>
        <begin position="15"/>
        <end position="75"/>
    </location>
</feature>
<proteinExistence type="predicted"/>
<dbReference type="GO" id="GO:0003677">
    <property type="term" value="F:DNA binding"/>
    <property type="evidence" value="ECO:0007669"/>
    <property type="project" value="UniProtKB-UniRule"/>
</dbReference>
<evidence type="ECO:0000256" key="1">
    <source>
        <dbReference type="ARBA" id="ARBA00023125"/>
    </source>
</evidence>
<protein>
    <submittedName>
        <fullName evidence="4">TetR/AcrR family transcriptional regulator</fullName>
    </submittedName>
</protein>
<dbReference type="PANTHER" id="PTHR43479:SF7">
    <property type="entry name" value="TETR-FAMILY TRANSCRIPTIONAL REGULATOR"/>
    <property type="match status" value="1"/>
</dbReference>
<reference evidence="4 5" key="1">
    <citation type="submission" date="2019-10" db="EMBL/GenBank/DDBJ databases">
        <title>Deinococcus sp. isolated from soil.</title>
        <authorList>
            <person name="Li Y."/>
            <person name="Wang J."/>
        </authorList>
    </citation>
    <scope>NUCLEOTIDE SEQUENCE [LARGE SCALE GENOMIC DNA]</scope>
    <source>
        <strain evidence="4 5">SDU3-2</strain>
    </source>
</reference>
<dbReference type="RefSeq" id="WP_152868227.1">
    <property type="nucleotide sequence ID" value="NZ_WBSL01000001.1"/>
</dbReference>
<accession>A0A7X1NT71</accession>
<dbReference type="Gene3D" id="1.10.357.10">
    <property type="entry name" value="Tetracycline Repressor, domain 2"/>
    <property type="match status" value="1"/>
</dbReference>
<keyword evidence="1 2" id="KW-0238">DNA-binding</keyword>
<gene>
    <name evidence="4" type="ORF">F8S09_01150</name>
</gene>
<keyword evidence="5" id="KW-1185">Reference proteome</keyword>
<evidence type="ECO:0000259" key="3">
    <source>
        <dbReference type="PROSITE" id="PS50977"/>
    </source>
</evidence>
<evidence type="ECO:0000313" key="5">
    <source>
        <dbReference type="Proteomes" id="UP000484842"/>
    </source>
</evidence>
<dbReference type="Proteomes" id="UP000484842">
    <property type="component" value="Unassembled WGS sequence"/>
</dbReference>